<name>A0A2H3KID3_9CHLR</name>
<gene>
    <name evidence="1" type="ORF">A9Q02_20065</name>
</gene>
<evidence type="ECO:0000313" key="1">
    <source>
        <dbReference type="EMBL" id="PDV96878.1"/>
    </source>
</evidence>
<organism evidence="1 2">
    <name type="scientific">Candidatus Chloroploca asiatica</name>
    <dbReference type="NCBI Taxonomy" id="1506545"/>
    <lineage>
        <taxon>Bacteria</taxon>
        <taxon>Bacillati</taxon>
        <taxon>Chloroflexota</taxon>
        <taxon>Chloroflexia</taxon>
        <taxon>Chloroflexales</taxon>
        <taxon>Chloroflexineae</taxon>
        <taxon>Oscillochloridaceae</taxon>
        <taxon>Candidatus Chloroploca</taxon>
    </lineage>
</organism>
<evidence type="ECO:0008006" key="3">
    <source>
        <dbReference type="Google" id="ProtNLM"/>
    </source>
</evidence>
<dbReference type="OrthoDB" id="145096at2"/>
<dbReference type="Proteomes" id="UP000220922">
    <property type="component" value="Unassembled WGS sequence"/>
</dbReference>
<accession>A0A2H3KID3</accession>
<sequence>MLRAIYDKSRPTVLLYGPRRFGKTSFLRNLPKLLPTEVLPIFFSMQEQASLGSVGDFCYGLVRVIIRDAKIQGLRLPATERNDFLRNPYAALQDWLDAALPRLDSRRLLICLDEVEKLGATIAAGKLELSIFDQLRELIQHSDMAFLFCGGVQHFSELGPNWSSYFISVRPLEIGYLSAAEAHSLLTEPRRGEPFELSYAEGVVEQIIALTRCQPYLVQLVGETLVNEANRRKVRHVSPTMLEATLPLALRNGPPYFDNLWREQVGNTAAEVAAGQAILRALADGQPLPTRDTSAAQAALRRMQRYRIIELVGTSYQIEVPLVARWVRECSELAT</sequence>
<dbReference type="InterPro" id="IPR027417">
    <property type="entry name" value="P-loop_NTPase"/>
</dbReference>
<dbReference type="PANTHER" id="PTHR34301">
    <property type="entry name" value="DNA-BINDING PROTEIN-RELATED"/>
    <property type="match status" value="1"/>
</dbReference>
<proteinExistence type="predicted"/>
<keyword evidence="2" id="KW-1185">Reference proteome</keyword>
<dbReference type="SUPFAM" id="SSF52540">
    <property type="entry name" value="P-loop containing nucleoside triphosphate hydrolases"/>
    <property type="match status" value="1"/>
</dbReference>
<evidence type="ECO:0000313" key="2">
    <source>
        <dbReference type="Proteomes" id="UP000220922"/>
    </source>
</evidence>
<comment type="caution">
    <text evidence="1">The sequence shown here is derived from an EMBL/GenBank/DDBJ whole genome shotgun (WGS) entry which is preliminary data.</text>
</comment>
<dbReference type="PANTHER" id="PTHR34301:SF8">
    <property type="entry name" value="ATPASE DOMAIN-CONTAINING PROTEIN"/>
    <property type="match status" value="1"/>
</dbReference>
<protein>
    <recommendedName>
        <fullName evidence="3">AAA+ ATPase domain-containing protein</fullName>
    </recommendedName>
</protein>
<dbReference type="EMBL" id="LYXE01000174">
    <property type="protein sequence ID" value="PDV96878.1"/>
    <property type="molecule type" value="Genomic_DNA"/>
</dbReference>
<reference evidence="1 2" key="1">
    <citation type="submission" date="2016-05" db="EMBL/GenBank/DDBJ databases">
        <authorList>
            <person name="Lavstsen T."/>
            <person name="Jespersen J.S."/>
        </authorList>
    </citation>
    <scope>NUCLEOTIDE SEQUENCE [LARGE SCALE GENOMIC DNA]</scope>
    <source>
        <strain evidence="1 2">B7-9</strain>
    </source>
</reference>
<dbReference type="Gene3D" id="3.40.50.300">
    <property type="entry name" value="P-loop containing nucleotide triphosphate hydrolases"/>
    <property type="match status" value="1"/>
</dbReference>
<dbReference type="AlphaFoldDB" id="A0A2H3KID3"/>